<reference evidence="2" key="1">
    <citation type="submission" date="2014-05" db="EMBL/GenBank/DDBJ databases">
        <title>The transcriptome of the halophilic microalga Tetraselmis sp. GSL018 isolated from the Great Salt Lake, Utah.</title>
        <authorList>
            <person name="Jinkerson R.E."/>
            <person name="D'Adamo S."/>
            <person name="Posewitz M.C."/>
        </authorList>
    </citation>
    <scope>NUCLEOTIDE SEQUENCE</scope>
    <source>
        <strain evidence="2">GSL018</strain>
    </source>
</reference>
<feature type="signal peptide" evidence="1">
    <location>
        <begin position="1"/>
        <end position="26"/>
    </location>
</feature>
<dbReference type="EMBL" id="GBEZ01004720">
    <property type="protein sequence ID" value="JAC80522.1"/>
    <property type="molecule type" value="Transcribed_RNA"/>
</dbReference>
<evidence type="ECO:0000256" key="1">
    <source>
        <dbReference type="SAM" id="SignalP"/>
    </source>
</evidence>
<evidence type="ECO:0000313" key="2">
    <source>
        <dbReference type="EMBL" id="JAC80522.1"/>
    </source>
</evidence>
<dbReference type="AlphaFoldDB" id="A0A061S5R6"/>
<proteinExistence type="predicted"/>
<name>A0A061S5R6_9CHLO</name>
<keyword evidence="1" id="KW-0732">Signal</keyword>
<gene>
    <name evidence="2" type="ORF">TSPGSL018_10074</name>
</gene>
<feature type="chain" id="PRO_5030002236" evidence="1">
    <location>
        <begin position="27"/>
        <end position="472"/>
    </location>
</feature>
<protein>
    <submittedName>
        <fullName evidence="2">Uncharacterized protein</fullName>
    </submittedName>
</protein>
<organism evidence="2">
    <name type="scientific">Tetraselmis sp. GSL018</name>
    <dbReference type="NCBI Taxonomy" id="582737"/>
    <lineage>
        <taxon>Eukaryota</taxon>
        <taxon>Viridiplantae</taxon>
        <taxon>Chlorophyta</taxon>
        <taxon>core chlorophytes</taxon>
        <taxon>Chlorodendrophyceae</taxon>
        <taxon>Chlorodendrales</taxon>
        <taxon>Chlorodendraceae</taxon>
        <taxon>Tetraselmis</taxon>
    </lineage>
</organism>
<accession>A0A061S5R6</accession>
<sequence>MACVKFVTVLLACEAFLGWTQTTVSGAPGGKRVQLVAMPPNVGRRRKLNWALIAWENNTVNSELVARRVNTRKEVVRDFLGGFADLEFKYGSPKLACRLDKSQTRIICLGRHKITTPLFGGCCADSFFIYYKDGRDPQIVEVIETVRDELAKDDLSDIESRTVQITHSLSIDSEDSQGGFSAVVTIHYNSTALNGLSYGVVRIGLEAVAGRITDVGILPTAASKRAFLALRDIGTVSDDPADSIFRVQFVRGPAAGLAAGPVNGALRFVDMTGTPLLAITQKQELELIVLTDPWERESVDILQRFGTPPVLDAQTAEVLSYHAFGLDPSREGVLFGGIHNVWHTVYQNVETLTIFNNKADSGFARVYEIELKLAPREIGAQPTDAVFATPYRRVDLDYSPRSQGGARPIGIGLYVVSSGSRSEFVGLKVADSRGNIVTVEYSGTDAFNDGIYDPFVFIDVPDSEAADILKYG</sequence>